<dbReference type="Proteomes" id="UP001331515">
    <property type="component" value="Unassembled WGS sequence"/>
</dbReference>
<keyword evidence="3" id="KW-1185">Reference proteome</keyword>
<evidence type="ECO:0000313" key="2">
    <source>
        <dbReference type="EMBL" id="KAK5909006.1"/>
    </source>
</evidence>
<protein>
    <submittedName>
        <fullName evidence="2">Uncharacterized protein</fullName>
    </submittedName>
</protein>
<evidence type="ECO:0000256" key="1">
    <source>
        <dbReference type="SAM" id="MobiDB-lite"/>
    </source>
</evidence>
<reference evidence="2 3" key="1">
    <citation type="journal article" date="2023" name="Mol. Biol. Evol.">
        <title>Genomics of Secondarily Temperate Adaptation in the Only Non-Antarctic Icefish.</title>
        <authorList>
            <person name="Rivera-Colon A.G."/>
            <person name="Rayamajhi N."/>
            <person name="Minhas B.F."/>
            <person name="Madrigal G."/>
            <person name="Bilyk K.T."/>
            <person name="Yoon V."/>
            <person name="Hune M."/>
            <person name="Gregory S."/>
            <person name="Cheng C.H.C."/>
            <person name="Catchen J.M."/>
        </authorList>
    </citation>
    <scope>NUCLEOTIDE SEQUENCE [LARGE SCALE GENOMIC DNA]</scope>
    <source>
        <tissue evidence="2">White muscle</tissue>
    </source>
</reference>
<evidence type="ECO:0000313" key="3">
    <source>
        <dbReference type="Proteomes" id="UP001331515"/>
    </source>
</evidence>
<feature type="region of interest" description="Disordered" evidence="1">
    <location>
        <begin position="1"/>
        <end position="84"/>
    </location>
</feature>
<name>A0AAN8HB05_CHAGU</name>
<dbReference type="EMBL" id="JAURVH010001529">
    <property type="protein sequence ID" value="KAK5909006.1"/>
    <property type="molecule type" value="Genomic_DNA"/>
</dbReference>
<organism evidence="2 3">
    <name type="scientific">Champsocephalus gunnari</name>
    <name type="common">Mackerel icefish</name>
    <dbReference type="NCBI Taxonomy" id="52237"/>
    <lineage>
        <taxon>Eukaryota</taxon>
        <taxon>Metazoa</taxon>
        <taxon>Chordata</taxon>
        <taxon>Craniata</taxon>
        <taxon>Vertebrata</taxon>
        <taxon>Euteleostomi</taxon>
        <taxon>Actinopterygii</taxon>
        <taxon>Neopterygii</taxon>
        <taxon>Teleostei</taxon>
        <taxon>Neoteleostei</taxon>
        <taxon>Acanthomorphata</taxon>
        <taxon>Eupercaria</taxon>
        <taxon>Perciformes</taxon>
        <taxon>Notothenioidei</taxon>
        <taxon>Channichthyidae</taxon>
        <taxon>Champsocephalus</taxon>
    </lineage>
</organism>
<comment type="caution">
    <text evidence="2">The sequence shown here is derived from an EMBL/GenBank/DDBJ whole genome shotgun (WGS) entry which is preliminary data.</text>
</comment>
<gene>
    <name evidence="2" type="ORF">CgunFtcFv8_017017</name>
</gene>
<sequence>MYRGRPQRGGYRPPEARGPPQRPYPAQGFRDHRPAYNQGSPYPPGPSYSPGPQLHQDRRRRYGSPGEKWSSGAQRERSLSPIDHNLVITVGNELTGPSGSAPLRHHDR</sequence>
<proteinExistence type="predicted"/>
<accession>A0AAN8HB05</accession>
<feature type="compositionally biased region" description="Low complexity" evidence="1">
    <location>
        <begin position="1"/>
        <end position="13"/>
    </location>
</feature>
<dbReference type="AlphaFoldDB" id="A0AAN8HB05"/>